<gene>
    <name evidence="2" type="ORF">Ciccas_008565</name>
</gene>
<sequence length="171" mass="20019">MGFDISLEKNQWVESLLAQRLTMQSIAETAQIFLCLVRKIKKSYSYEGALCIEAARKKRMTTVRQDRLFKRQVERFPLHSARSLAQACSSRNDQEHGTVQNSKGVYFKPPSSENIRTRRMIFATAHHHEKDAFWRSLWYGDEVMVSNRRFGDRPKAFLPMRSPRLNKSCFT</sequence>
<name>A0ABD2Q0E8_9PLAT</name>
<reference evidence="2 3" key="1">
    <citation type="submission" date="2024-11" db="EMBL/GenBank/DDBJ databases">
        <title>Adaptive evolution of stress response genes in parasites aligns with host niche diversity.</title>
        <authorList>
            <person name="Hahn C."/>
            <person name="Resl P."/>
        </authorList>
    </citation>
    <scope>NUCLEOTIDE SEQUENCE [LARGE SCALE GENOMIC DNA]</scope>
    <source>
        <strain evidence="2">EGGRZ-B1_66</strain>
        <tissue evidence="2">Body</tissue>
    </source>
</reference>
<keyword evidence="3" id="KW-1185">Reference proteome</keyword>
<feature type="compositionally biased region" description="Polar residues" evidence="1">
    <location>
        <begin position="89"/>
        <end position="103"/>
    </location>
</feature>
<protein>
    <submittedName>
        <fullName evidence="2">Uncharacterized protein</fullName>
    </submittedName>
</protein>
<accession>A0ABD2Q0E8</accession>
<dbReference type="EMBL" id="JBJKFK010001534">
    <property type="protein sequence ID" value="KAL3312838.1"/>
    <property type="molecule type" value="Genomic_DNA"/>
</dbReference>
<proteinExistence type="predicted"/>
<evidence type="ECO:0000313" key="3">
    <source>
        <dbReference type="Proteomes" id="UP001626550"/>
    </source>
</evidence>
<evidence type="ECO:0000313" key="2">
    <source>
        <dbReference type="EMBL" id="KAL3312838.1"/>
    </source>
</evidence>
<comment type="caution">
    <text evidence="2">The sequence shown here is derived from an EMBL/GenBank/DDBJ whole genome shotgun (WGS) entry which is preliminary data.</text>
</comment>
<feature type="region of interest" description="Disordered" evidence="1">
    <location>
        <begin position="89"/>
        <end position="108"/>
    </location>
</feature>
<dbReference type="Proteomes" id="UP001626550">
    <property type="component" value="Unassembled WGS sequence"/>
</dbReference>
<evidence type="ECO:0000256" key="1">
    <source>
        <dbReference type="SAM" id="MobiDB-lite"/>
    </source>
</evidence>
<dbReference type="AlphaFoldDB" id="A0ABD2Q0E8"/>
<organism evidence="2 3">
    <name type="scientific">Cichlidogyrus casuarinus</name>
    <dbReference type="NCBI Taxonomy" id="1844966"/>
    <lineage>
        <taxon>Eukaryota</taxon>
        <taxon>Metazoa</taxon>
        <taxon>Spiralia</taxon>
        <taxon>Lophotrochozoa</taxon>
        <taxon>Platyhelminthes</taxon>
        <taxon>Monogenea</taxon>
        <taxon>Monopisthocotylea</taxon>
        <taxon>Dactylogyridea</taxon>
        <taxon>Ancyrocephalidae</taxon>
        <taxon>Cichlidogyrus</taxon>
    </lineage>
</organism>